<keyword evidence="1" id="KW-1133">Transmembrane helix</keyword>
<organism evidence="2 3">
    <name type="scientific">Pseudoduganella rivuli</name>
    <dbReference type="NCBI Taxonomy" id="2666085"/>
    <lineage>
        <taxon>Bacteria</taxon>
        <taxon>Pseudomonadati</taxon>
        <taxon>Pseudomonadota</taxon>
        <taxon>Betaproteobacteria</taxon>
        <taxon>Burkholderiales</taxon>
        <taxon>Oxalobacteraceae</taxon>
        <taxon>Telluria group</taxon>
        <taxon>Pseudoduganella</taxon>
    </lineage>
</organism>
<dbReference type="EMBL" id="WKJJ01000004">
    <property type="protein sequence ID" value="MRV71603.1"/>
    <property type="molecule type" value="Genomic_DNA"/>
</dbReference>
<gene>
    <name evidence="2" type="ORF">GJ700_07675</name>
</gene>
<comment type="caution">
    <text evidence="2">The sequence shown here is derived from an EMBL/GenBank/DDBJ whole genome shotgun (WGS) entry which is preliminary data.</text>
</comment>
<keyword evidence="1" id="KW-0812">Transmembrane</keyword>
<keyword evidence="3" id="KW-1185">Reference proteome</keyword>
<evidence type="ECO:0000313" key="3">
    <source>
        <dbReference type="Proteomes" id="UP000446768"/>
    </source>
</evidence>
<feature type="transmembrane region" description="Helical" evidence="1">
    <location>
        <begin position="24"/>
        <end position="44"/>
    </location>
</feature>
<dbReference type="Proteomes" id="UP000446768">
    <property type="component" value="Unassembled WGS sequence"/>
</dbReference>
<name>A0A7X2ILE5_9BURK</name>
<dbReference type="AlphaFoldDB" id="A0A7X2ILE5"/>
<proteinExistence type="predicted"/>
<feature type="transmembrane region" description="Helical" evidence="1">
    <location>
        <begin position="51"/>
        <end position="72"/>
    </location>
</feature>
<evidence type="ECO:0008006" key="4">
    <source>
        <dbReference type="Google" id="ProtNLM"/>
    </source>
</evidence>
<dbReference type="RefSeq" id="WP_154372277.1">
    <property type="nucleotide sequence ID" value="NZ_WKJJ01000004.1"/>
</dbReference>
<keyword evidence="1" id="KW-0472">Membrane</keyword>
<sequence length="84" mass="9622">MTEEKKYWFPAKKYGWGWGTPVTWQGWLVLLVFLAALTGGALYIDPKVSPVGYFVYVTVLGAAFICVCYKTGEPPRWRWGDKKK</sequence>
<reference evidence="2 3" key="1">
    <citation type="submission" date="2019-11" db="EMBL/GenBank/DDBJ databases">
        <title>Novel species isolated from a subtropical stream in China.</title>
        <authorList>
            <person name="Lu H."/>
        </authorList>
    </citation>
    <scope>NUCLEOTIDE SEQUENCE [LARGE SCALE GENOMIC DNA]</scope>
    <source>
        <strain evidence="2 3">FT92W</strain>
    </source>
</reference>
<accession>A0A7X2ILE5</accession>
<evidence type="ECO:0000256" key="1">
    <source>
        <dbReference type="SAM" id="Phobius"/>
    </source>
</evidence>
<protein>
    <recommendedName>
        <fullName evidence="4">DUF4175 domain-containing protein</fullName>
    </recommendedName>
</protein>
<evidence type="ECO:0000313" key="2">
    <source>
        <dbReference type="EMBL" id="MRV71603.1"/>
    </source>
</evidence>